<reference evidence="17 18" key="1">
    <citation type="submission" date="2024-05" db="EMBL/GenBank/DDBJ databases">
        <title>Roseateles sp. DJS-2-20 16S ribosomal RNA gene Genome sequencing and assembly.</title>
        <authorList>
            <person name="Woo H."/>
        </authorList>
    </citation>
    <scope>NUCLEOTIDE SEQUENCE [LARGE SCALE GENOMIC DNA]</scope>
    <source>
        <strain evidence="17 18">DJS-2-20</strain>
    </source>
</reference>
<dbReference type="InterPro" id="IPR023298">
    <property type="entry name" value="ATPase_P-typ_TM_dom_sf"/>
</dbReference>
<evidence type="ECO:0000256" key="15">
    <source>
        <dbReference type="RuleBase" id="RU362081"/>
    </source>
</evidence>
<protein>
    <submittedName>
        <fullName evidence="17">Cation-translocating P-type ATPase</fullName>
    </submittedName>
</protein>
<evidence type="ECO:0000256" key="12">
    <source>
        <dbReference type="ARBA" id="ARBA00022989"/>
    </source>
</evidence>
<dbReference type="NCBIfam" id="TIGR01525">
    <property type="entry name" value="ATPase-IB_hvy"/>
    <property type="match status" value="1"/>
</dbReference>
<dbReference type="Pfam" id="PF00403">
    <property type="entry name" value="HMA"/>
    <property type="match status" value="1"/>
</dbReference>
<name>A0ABV0G141_9BURK</name>
<feature type="transmembrane region" description="Helical" evidence="15">
    <location>
        <begin position="710"/>
        <end position="729"/>
    </location>
</feature>
<keyword evidence="6 15" id="KW-0812">Transmembrane</keyword>
<dbReference type="InterPro" id="IPR027256">
    <property type="entry name" value="P-typ_ATPase_IB"/>
</dbReference>
<evidence type="ECO:0000256" key="6">
    <source>
        <dbReference type="ARBA" id="ARBA00022692"/>
    </source>
</evidence>
<evidence type="ECO:0000313" key="18">
    <source>
        <dbReference type="Proteomes" id="UP001495147"/>
    </source>
</evidence>
<comment type="caution">
    <text evidence="17">The sequence shown here is derived from an EMBL/GenBank/DDBJ whole genome shotgun (WGS) entry which is preliminary data.</text>
</comment>
<dbReference type="Gene3D" id="3.40.1110.10">
    <property type="entry name" value="Calcium-transporting ATPase, cytoplasmic domain N"/>
    <property type="match status" value="1"/>
</dbReference>
<proteinExistence type="inferred from homology"/>
<keyword evidence="4 15" id="KW-1003">Cell membrane</keyword>
<keyword evidence="9 15" id="KW-0067">ATP-binding</keyword>
<dbReference type="Gene3D" id="2.70.150.10">
    <property type="entry name" value="Calcium-transporting ATPase, cytoplasmic transduction domain A"/>
    <property type="match status" value="1"/>
</dbReference>
<dbReference type="PRINTS" id="PR00119">
    <property type="entry name" value="CATATPASE"/>
</dbReference>
<dbReference type="SUPFAM" id="SSF81653">
    <property type="entry name" value="Calcium ATPase, transduction domain A"/>
    <property type="match status" value="1"/>
</dbReference>
<dbReference type="CDD" id="cd00371">
    <property type="entry name" value="HMA"/>
    <property type="match status" value="1"/>
</dbReference>
<evidence type="ECO:0000259" key="16">
    <source>
        <dbReference type="PROSITE" id="PS50846"/>
    </source>
</evidence>
<dbReference type="EMBL" id="JBDPZD010000002">
    <property type="protein sequence ID" value="MEO3691442.1"/>
    <property type="molecule type" value="Genomic_DNA"/>
</dbReference>
<dbReference type="Gene3D" id="3.40.50.1000">
    <property type="entry name" value="HAD superfamily/HAD-like"/>
    <property type="match status" value="1"/>
</dbReference>
<evidence type="ECO:0000256" key="13">
    <source>
        <dbReference type="ARBA" id="ARBA00023065"/>
    </source>
</evidence>
<dbReference type="SUPFAM" id="SSF81665">
    <property type="entry name" value="Calcium ATPase, transmembrane domain M"/>
    <property type="match status" value="1"/>
</dbReference>
<keyword evidence="10" id="KW-0460">Magnesium</keyword>
<dbReference type="PANTHER" id="PTHR43520:SF5">
    <property type="entry name" value="CATION-TRANSPORTING P-TYPE ATPASE-RELATED"/>
    <property type="match status" value="1"/>
</dbReference>
<evidence type="ECO:0000256" key="3">
    <source>
        <dbReference type="ARBA" id="ARBA00022448"/>
    </source>
</evidence>
<keyword evidence="13" id="KW-0406">Ion transport</keyword>
<keyword evidence="14 15" id="KW-0472">Membrane</keyword>
<evidence type="ECO:0000256" key="4">
    <source>
        <dbReference type="ARBA" id="ARBA00022475"/>
    </source>
</evidence>
<dbReference type="NCBIfam" id="TIGR01512">
    <property type="entry name" value="ATPase-IB2_Cd"/>
    <property type="match status" value="1"/>
</dbReference>
<dbReference type="InterPro" id="IPR008250">
    <property type="entry name" value="ATPase_P-typ_transduc_dom_A_sf"/>
</dbReference>
<sequence>MHPVPPLSAPAAEPLNSPVPGDVAPASLARDGLDALAGFTNWDAAGHAQSQFQLSGLHCAACAFTIQDALARVPGVRAARVNAASARLVLDWDPAQASLDDVTTAIERAGYRAAPDVVESSQALRRAERRQMLWRVFVSNFVAMQVMMLVVPVYVAEPGDMPPDIERLLQWASWVLCLVMLLLSAGTFFKAAVQQLRSRRLGMDVPVALGLAVTFVASTGALFDPTGPLGHEVYFDTLSMFVAFLMLGRWFEMGARHRAAQALESVASALPDRAQRLAADGRLESVHVAELRLGDRLHVPAGERFAADGVVEQGEGCVDEAILTGESQPLLKAVGAEVAAGSINLEAPLVVRITRVGADTTAQGIVRLMRDAQGQRVEQKLVIDQVARGFTFGVLLLALGAALAWTWWAPERAVAVAVAVLIVTCPCALTLAAPAAWLAAAGAFARRGVMLVRLDVLERLTAVDLVVFDKTGTVSEDAPVLAGMTAVGADEAVLQHKAASLARLSRHPYSRALAADDGALEAWVDVREHAGLGLEARDAAGQVWRLGSPAWVAAFAERAVAPGAQLAFGSPQALLSLSLTERPRAGALEAVAALRAQGCEVHLLSGDAPAAVERMAGQLGSLPWVAGATPADKLARVRAWQAQGRRVMMVGDGLNDAPVLAAADVRVVMGQGAGLARANADLLLVSDRLTDLPWARERGRLTQRVLRQNLGWALLYNLACVPLALAGWLPPLAAGIGMAASSVLVVANARRLARP</sequence>
<evidence type="ECO:0000256" key="1">
    <source>
        <dbReference type="ARBA" id="ARBA00004651"/>
    </source>
</evidence>
<organism evidence="17 18">
    <name type="scientific">Roseateles paludis</name>
    <dbReference type="NCBI Taxonomy" id="3145238"/>
    <lineage>
        <taxon>Bacteria</taxon>
        <taxon>Pseudomonadati</taxon>
        <taxon>Pseudomonadota</taxon>
        <taxon>Betaproteobacteria</taxon>
        <taxon>Burkholderiales</taxon>
        <taxon>Sphaerotilaceae</taxon>
        <taxon>Roseateles</taxon>
    </lineage>
</organism>
<feature type="transmembrane region" description="Helical" evidence="15">
    <location>
        <begin position="201"/>
        <end position="221"/>
    </location>
</feature>
<feature type="transmembrane region" description="Helical" evidence="15">
    <location>
        <begin position="386"/>
        <end position="408"/>
    </location>
</feature>
<evidence type="ECO:0000256" key="10">
    <source>
        <dbReference type="ARBA" id="ARBA00022842"/>
    </source>
</evidence>
<dbReference type="NCBIfam" id="TIGR01511">
    <property type="entry name" value="ATPase-IB1_Cu"/>
    <property type="match status" value="1"/>
</dbReference>
<keyword evidence="7 15" id="KW-0479">Metal-binding</keyword>
<evidence type="ECO:0000256" key="14">
    <source>
        <dbReference type="ARBA" id="ARBA00023136"/>
    </source>
</evidence>
<dbReference type="InterPro" id="IPR023299">
    <property type="entry name" value="ATPase_P-typ_cyto_dom_N"/>
</dbReference>
<keyword evidence="11" id="KW-1278">Translocase</keyword>
<keyword evidence="8 15" id="KW-0547">Nucleotide-binding</keyword>
<keyword evidence="3" id="KW-0813">Transport</keyword>
<dbReference type="InterPro" id="IPR036412">
    <property type="entry name" value="HAD-like_sf"/>
</dbReference>
<evidence type="ECO:0000256" key="5">
    <source>
        <dbReference type="ARBA" id="ARBA00022553"/>
    </source>
</evidence>
<dbReference type="InterPro" id="IPR059000">
    <property type="entry name" value="ATPase_P-type_domA"/>
</dbReference>
<evidence type="ECO:0000256" key="11">
    <source>
        <dbReference type="ARBA" id="ARBA00022967"/>
    </source>
</evidence>
<comment type="subcellular location">
    <subcellularLocation>
        <location evidence="1">Cell membrane</location>
        <topology evidence="1">Multi-pass membrane protein</topology>
    </subcellularLocation>
</comment>
<dbReference type="Pfam" id="PF00122">
    <property type="entry name" value="E1-E2_ATPase"/>
    <property type="match status" value="1"/>
</dbReference>
<feature type="transmembrane region" description="Helical" evidence="15">
    <location>
        <begin position="233"/>
        <end position="251"/>
    </location>
</feature>
<dbReference type="Proteomes" id="UP001495147">
    <property type="component" value="Unassembled WGS sequence"/>
</dbReference>
<feature type="transmembrane region" description="Helical" evidence="15">
    <location>
        <begin position="414"/>
        <end position="444"/>
    </location>
</feature>
<dbReference type="PROSITE" id="PS50846">
    <property type="entry name" value="HMA_2"/>
    <property type="match status" value="1"/>
</dbReference>
<comment type="similarity">
    <text evidence="2 15">Belongs to the cation transport ATPase (P-type) (TC 3.A.3) family. Type IB subfamily.</text>
</comment>
<dbReference type="RefSeq" id="WP_347704264.1">
    <property type="nucleotide sequence ID" value="NZ_JBDPZD010000002.1"/>
</dbReference>
<feature type="transmembrane region" description="Helical" evidence="15">
    <location>
        <begin position="132"/>
        <end position="156"/>
    </location>
</feature>
<evidence type="ECO:0000256" key="2">
    <source>
        <dbReference type="ARBA" id="ARBA00006024"/>
    </source>
</evidence>
<evidence type="ECO:0000256" key="9">
    <source>
        <dbReference type="ARBA" id="ARBA00022840"/>
    </source>
</evidence>
<dbReference type="InterPro" id="IPR001757">
    <property type="entry name" value="P_typ_ATPase"/>
</dbReference>
<dbReference type="SUPFAM" id="SSF56784">
    <property type="entry name" value="HAD-like"/>
    <property type="match status" value="1"/>
</dbReference>
<dbReference type="Gene3D" id="3.30.70.100">
    <property type="match status" value="1"/>
</dbReference>
<evidence type="ECO:0000313" key="17">
    <source>
        <dbReference type="EMBL" id="MEO3691442.1"/>
    </source>
</evidence>
<dbReference type="InterPro" id="IPR036163">
    <property type="entry name" value="HMA_dom_sf"/>
</dbReference>
<feature type="transmembrane region" description="Helical" evidence="15">
    <location>
        <begin position="168"/>
        <end position="189"/>
    </location>
</feature>
<evidence type="ECO:0000256" key="8">
    <source>
        <dbReference type="ARBA" id="ARBA00022741"/>
    </source>
</evidence>
<dbReference type="InterPro" id="IPR023214">
    <property type="entry name" value="HAD_sf"/>
</dbReference>
<evidence type="ECO:0000256" key="7">
    <source>
        <dbReference type="ARBA" id="ARBA00022723"/>
    </source>
</evidence>
<keyword evidence="12 15" id="KW-1133">Transmembrane helix</keyword>
<dbReference type="InterPro" id="IPR006121">
    <property type="entry name" value="HMA_dom"/>
</dbReference>
<dbReference type="SUPFAM" id="SSF55008">
    <property type="entry name" value="HMA, heavy metal-associated domain"/>
    <property type="match status" value="1"/>
</dbReference>
<feature type="domain" description="HMA" evidence="16">
    <location>
        <begin position="48"/>
        <end position="114"/>
    </location>
</feature>
<dbReference type="NCBIfam" id="TIGR01494">
    <property type="entry name" value="ATPase_P-type"/>
    <property type="match status" value="2"/>
</dbReference>
<dbReference type="PANTHER" id="PTHR43520">
    <property type="entry name" value="ATP7, ISOFORM B"/>
    <property type="match status" value="1"/>
</dbReference>
<gene>
    <name evidence="17" type="ORF">ABDJ85_08175</name>
</gene>
<keyword evidence="18" id="KW-1185">Reference proteome</keyword>
<dbReference type="Pfam" id="PF00702">
    <property type="entry name" value="Hydrolase"/>
    <property type="match status" value="1"/>
</dbReference>
<keyword evidence="5" id="KW-0597">Phosphoprotein</keyword>
<accession>A0ABV0G141</accession>